<dbReference type="RefSeq" id="WP_379731797.1">
    <property type="nucleotide sequence ID" value="NZ_JBHSWZ010000146.1"/>
</dbReference>
<evidence type="ECO:0000313" key="1">
    <source>
        <dbReference type="EMBL" id="MFD1526479.1"/>
    </source>
</evidence>
<name>A0ABD6B7U4_9EURY</name>
<gene>
    <name evidence="1" type="ORF">ACFR9S_09235</name>
</gene>
<comment type="caution">
    <text evidence="1">The sequence shown here is derived from an EMBL/GenBank/DDBJ whole genome shotgun (WGS) entry which is preliminary data.</text>
</comment>
<protein>
    <submittedName>
        <fullName evidence="1">Uncharacterized protein</fullName>
    </submittedName>
</protein>
<proteinExistence type="predicted"/>
<sequence>MVSRRRSLQFAGTAVAAALAGCSGDVLGNDSSRTEYTLQVYRIATEPVPWALYEPPENELFGDPARAAIDAVVPTGRHVTRGYTPISEGAYVEHDGQYYRIDQFVSGRAVRERPLVRVDTLDGAPDDAVLLDSLEQPSARPVKILHTYAVSDGASSSASLLRGDAYVMARPAERESRLVDELDGRAVRMAADGELAYRVHVERGRVTLTEHTTFATVVADDREAFREVVLGSAVDTDLGAIDLSEDARTLLDRAIQREAYRETGEPSDAFETLLRRLGFSADESETGRILWDGQSLYRASFYVNRTD</sequence>
<dbReference type="EMBL" id="JBHUDH010000100">
    <property type="protein sequence ID" value="MFD1526479.1"/>
    <property type="molecule type" value="Genomic_DNA"/>
</dbReference>
<dbReference type="Proteomes" id="UP001597111">
    <property type="component" value="Unassembled WGS sequence"/>
</dbReference>
<evidence type="ECO:0000313" key="2">
    <source>
        <dbReference type="Proteomes" id="UP001597111"/>
    </source>
</evidence>
<keyword evidence="2" id="KW-1185">Reference proteome</keyword>
<reference evidence="1 2" key="1">
    <citation type="journal article" date="2019" name="Int. J. Syst. Evol. Microbiol.">
        <title>The Global Catalogue of Microorganisms (GCM) 10K type strain sequencing project: providing services to taxonomists for standard genome sequencing and annotation.</title>
        <authorList>
            <consortium name="The Broad Institute Genomics Platform"/>
            <consortium name="The Broad Institute Genome Sequencing Center for Infectious Disease"/>
            <person name="Wu L."/>
            <person name="Ma J."/>
        </authorList>
    </citation>
    <scope>NUCLEOTIDE SEQUENCE [LARGE SCALE GENOMIC DNA]</scope>
    <source>
        <strain evidence="1 2">CGMCC 1.12285</strain>
    </source>
</reference>
<dbReference type="AlphaFoldDB" id="A0ABD6B7U4"/>
<dbReference type="PROSITE" id="PS51257">
    <property type="entry name" value="PROKAR_LIPOPROTEIN"/>
    <property type="match status" value="1"/>
</dbReference>
<accession>A0ABD6B7U4</accession>
<organism evidence="1 2">
    <name type="scientific">Halolamina salina</name>
    <dbReference type="NCBI Taxonomy" id="1220023"/>
    <lineage>
        <taxon>Archaea</taxon>
        <taxon>Methanobacteriati</taxon>
        <taxon>Methanobacteriota</taxon>
        <taxon>Stenosarchaea group</taxon>
        <taxon>Halobacteria</taxon>
        <taxon>Halobacteriales</taxon>
        <taxon>Haloferacaceae</taxon>
    </lineage>
</organism>